<dbReference type="CDD" id="cd16927">
    <property type="entry name" value="HATPase_Hsp90-like"/>
    <property type="match status" value="1"/>
</dbReference>
<comment type="similarity">
    <text evidence="1">Belongs to the heat shock protein 90 family.</text>
</comment>
<dbReference type="InterPro" id="IPR037196">
    <property type="entry name" value="HSP90_C"/>
</dbReference>
<evidence type="ECO:0000313" key="7">
    <source>
        <dbReference type="Proteomes" id="UP000198718"/>
    </source>
</evidence>
<organism evidence="6 7">
    <name type="scientific">Natronincola ferrireducens</name>
    <dbReference type="NCBI Taxonomy" id="393762"/>
    <lineage>
        <taxon>Bacteria</taxon>
        <taxon>Bacillati</taxon>
        <taxon>Bacillota</taxon>
        <taxon>Clostridia</taxon>
        <taxon>Peptostreptococcales</taxon>
        <taxon>Natronincolaceae</taxon>
        <taxon>Natronincola</taxon>
    </lineage>
</organism>
<protein>
    <submittedName>
        <fullName evidence="6">Molecular chaperone HtpG</fullName>
    </submittedName>
</protein>
<dbReference type="STRING" id="393762.SAMN05660472_00797"/>
<dbReference type="Gene3D" id="1.20.120.790">
    <property type="entry name" value="Heat shock protein 90, C-terminal domain"/>
    <property type="match status" value="1"/>
</dbReference>
<name>A0A1G8ZB82_9FIRM</name>
<evidence type="ECO:0000256" key="1">
    <source>
        <dbReference type="ARBA" id="ARBA00008239"/>
    </source>
</evidence>
<evidence type="ECO:0000256" key="3">
    <source>
        <dbReference type="ARBA" id="ARBA00022840"/>
    </source>
</evidence>
<evidence type="ECO:0000256" key="2">
    <source>
        <dbReference type="ARBA" id="ARBA00022741"/>
    </source>
</evidence>
<keyword evidence="3 5" id="KW-0067">ATP-binding</keyword>
<dbReference type="AlphaFoldDB" id="A0A1G8ZB82"/>
<dbReference type="Gene3D" id="3.30.565.10">
    <property type="entry name" value="Histidine kinase-like ATPase, C-terminal domain"/>
    <property type="match status" value="1"/>
</dbReference>
<feature type="binding site" evidence="5">
    <location>
        <position position="171"/>
    </location>
    <ligand>
        <name>ATP</name>
        <dbReference type="ChEBI" id="CHEBI:30616"/>
    </ligand>
</feature>
<feature type="binding site" evidence="5">
    <location>
        <position position="79"/>
    </location>
    <ligand>
        <name>ATP</name>
        <dbReference type="ChEBI" id="CHEBI:30616"/>
    </ligand>
</feature>
<dbReference type="SUPFAM" id="SSF55874">
    <property type="entry name" value="ATPase domain of HSP90 chaperone/DNA topoisomerase II/histidine kinase"/>
    <property type="match status" value="1"/>
</dbReference>
<dbReference type="RefSeq" id="WP_090550558.1">
    <property type="nucleotide sequence ID" value="NZ_FNFP01000001.1"/>
</dbReference>
<sequence length="627" mass="72520">MSKEKGNLSIHSENIFPIIKKWLYSDHDIFIRELISNACDAITKLKRLNSLGEADLDGKTDFQVKVILDKTARTLKFIDNGIGMTEEEVKKYINQIAFSGAEDFLKTYKDKGDADQIIGHFGLGFYSAFMVADIVEIDTLSYKNEAGAVKWCCDGGIEFEMEDSNRRERGTEITLHLGQQGETFLNEYTVKSTIEKYCSFMPYPIYFDIADKEPEKDGEGNIIITEPKALNDTLPLYTKQPNSCTDEEYKEFYQKTFKDFREPLFWIHLNMDYPFNLKGILYFPKLNTQFDTMEGQIKLYNSQVFVADNIKEAIPEFLLLLKGIIDCPDLPLNVSRSFLQNDGFVRKISDYITKKVADKLNSLFKSERENFQKFWDDISPFVKYGLIKDNKFYEKIESIILYKTTQQQYVTLEEYFEKHDGKLNKEVYYVTDTVQQAQYIQMMQAHGIEAVVLDHGIDSAFISHLEMKKNDISFKRVDSNISEVIKDMDEAPDEETATKERDILTKVFKNALNKEDCQIQLESLKSEDVAGMIILSEESRRMQEMMKMYSMGELNAGMMGSEETLVLNKKHPLVQYILERGEEKTEAVDLIAQQVYDLAVLSHKSLSPEAMTNFIKRSHQIMRYMIG</sequence>
<feature type="binding site" evidence="5">
    <location>
        <position position="37"/>
    </location>
    <ligand>
        <name>ATP</name>
        <dbReference type="ChEBI" id="CHEBI:30616"/>
    </ligand>
</feature>
<dbReference type="SUPFAM" id="SSF54211">
    <property type="entry name" value="Ribosomal protein S5 domain 2-like"/>
    <property type="match status" value="1"/>
</dbReference>
<feature type="binding site" evidence="5">
    <location>
        <begin position="99"/>
        <end position="100"/>
    </location>
    <ligand>
        <name>ATP</name>
        <dbReference type="ChEBI" id="CHEBI:30616"/>
    </ligand>
</feature>
<reference evidence="6 7" key="1">
    <citation type="submission" date="2016-10" db="EMBL/GenBank/DDBJ databases">
        <authorList>
            <person name="de Groot N.N."/>
        </authorList>
    </citation>
    <scope>NUCLEOTIDE SEQUENCE [LARGE SCALE GENOMIC DNA]</scope>
    <source>
        <strain evidence="6 7">DSM 18346</strain>
    </source>
</reference>
<dbReference type="GO" id="GO:0051082">
    <property type="term" value="F:unfolded protein binding"/>
    <property type="evidence" value="ECO:0007669"/>
    <property type="project" value="InterPro"/>
</dbReference>
<dbReference type="OrthoDB" id="9802640at2"/>
<dbReference type="PIRSF" id="PIRSF002583">
    <property type="entry name" value="Hsp90"/>
    <property type="match status" value="1"/>
</dbReference>
<dbReference type="EMBL" id="FNFP01000001">
    <property type="protein sequence ID" value="SDK12253.1"/>
    <property type="molecule type" value="Genomic_DNA"/>
</dbReference>
<keyword evidence="7" id="KW-1185">Reference proteome</keyword>
<dbReference type="InterPro" id="IPR020575">
    <property type="entry name" value="Hsp90_N"/>
</dbReference>
<dbReference type="Proteomes" id="UP000198718">
    <property type="component" value="Unassembled WGS sequence"/>
</dbReference>
<dbReference type="Pfam" id="PF00183">
    <property type="entry name" value="HSP90"/>
    <property type="match status" value="1"/>
</dbReference>
<keyword evidence="4" id="KW-0143">Chaperone</keyword>
<dbReference type="Gene3D" id="3.40.50.11260">
    <property type="match status" value="1"/>
</dbReference>
<dbReference type="Pfam" id="PF13589">
    <property type="entry name" value="HATPase_c_3"/>
    <property type="match status" value="1"/>
</dbReference>
<dbReference type="PRINTS" id="PR00775">
    <property type="entry name" value="HEATSHOCK90"/>
</dbReference>
<feature type="binding site" evidence="5">
    <location>
        <position position="336"/>
    </location>
    <ligand>
        <name>ATP</name>
        <dbReference type="ChEBI" id="CHEBI:30616"/>
    </ligand>
</feature>
<gene>
    <name evidence="6" type="ORF">SAMN05660472_00797</name>
</gene>
<feature type="binding site" evidence="5">
    <location>
        <position position="84"/>
    </location>
    <ligand>
        <name>ATP</name>
        <dbReference type="ChEBI" id="CHEBI:30616"/>
    </ligand>
</feature>
<dbReference type="InterPro" id="IPR001404">
    <property type="entry name" value="Hsp90_fam"/>
</dbReference>
<evidence type="ECO:0000313" key="6">
    <source>
        <dbReference type="EMBL" id="SDK12253.1"/>
    </source>
</evidence>
<dbReference type="PANTHER" id="PTHR11528">
    <property type="entry name" value="HEAT SHOCK PROTEIN 90 FAMILY MEMBER"/>
    <property type="match status" value="1"/>
</dbReference>
<dbReference type="InterPro" id="IPR036890">
    <property type="entry name" value="HATPase_C_sf"/>
</dbReference>
<accession>A0A1G8ZB82</accession>
<dbReference type="GO" id="GO:0016887">
    <property type="term" value="F:ATP hydrolysis activity"/>
    <property type="evidence" value="ECO:0007669"/>
    <property type="project" value="InterPro"/>
</dbReference>
<dbReference type="Gene3D" id="3.30.230.80">
    <property type="match status" value="1"/>
</dbReference>
<evidence type="ECO:0000256" key="4">
    <source>
        <dbReference type="ARBA" id="ARBA00023186"/>
    </source>
</evidence>
<evidence type="ECO:0000256" key="5">
    <source>
        <dbReference type="PIRSR" id="PIRSR002583-1"/>
    </source>
</evidence>
<dbReference type="NCBIfam" id="NF003555">
    <property type="entry name" value="PRK05218.1"/>
    <property type="match status" value="1"/>
</dbReference>
<dbReference type="GO" id="GO:0005524">
    <property type="term" value="F:ATP binding"/>
    <property type="evidence" value="ECO:0007669"/>
    <property type="project" value="UniProtKB-KW"/>
</dbReference>
<dbReference type="SUPFAM" id="SSF110942">
    <property type="entry name" value="HSP90 C-terminal domain"/>
    <property type="match status" value="1"/>
</dbReference>
<feature type="binding site" evidence="5">
    <location>
        <position position="33"/>
    </location>
    <ligand>
        <name>ATP</name>
        <dbReference type="ChEBI" id="CHEBI:30616"/>
    </ligand>
</feature>
<dbReference type="InterPro" id="IPR020568">
    <property type="entry name" value="Ribosomal_Su5_D2-typ_SF"/>
</dbReference>
<proteinExistence type="inferred from homology"/>
<dbReference type="GO" id="GO:0140662">
    <property type="term" value="F:ATP-dependent protein folding chaperone"/>
    <property type="evidence" value="ECO:0007669"/>
    <property type="project" value="InterPro"/>
</dbReference>
<keyword evidence="2 5" id="KW-0547">Nucleotide-binding</keyword>